<reference evidence="2" key="1">
    <citation type="submission" date="2014-12" db="EMBL/GenBank/DDBJ databases">
        <title>Insight into the proteome of Arion vulgaris.</title>
        <authorList>
            <person name="Aradska J."/>
            <person name="Bulat T."/>
            <person name="Smidak R."/>
            <person name="Sarate P."/>
            <person name="Gangsoo J."/>
            <person name="Sialana F."/>
            <person name="Bilban M."/>
            <person name="Lubec G."/>
        </authorList>
    </citation>
    <scope>NUCLEOTIDE SEQUENCE</scope>
    <source>
        <tissue evidence="2">Skin</tissue>
    </source>
</reference>
<dbReference type="EMBL" id="HACG01011953">
    <property type="protein sequence ID" value="CEK58818.1"/>
    <property type="molecule type" value="Transcribed_RNA"/>
</dbReference>
<feature type="compositionally biased region" description="Low complexity" evidence="1">
    <location>
        <begin position="107"/>
        <end position="118"/>
    </location>
</feature>
<feature type="compositionally biased region" description="Polar residues" evidence="1">
    <location>
        <begin position="42"/>
        <end position="67"/>
    </location>
</feature>
<evidence type="ECO:0000256" key="1">
    <source>
        <dbReference type="SAM" id="MobiDB-lite"/>
    </source>
</evidence>
<feature type="region of interest" description="Disordered" evidence="1">
    <location>
        <begin position="42"/>
        <end position="77"/>
    </location>
</feature>
<evidence type="ECO:0000313" key="2">
    <source>
        <dbReference type="EMBL" id="CEK58818.1"/>
    </source>
</evidence>
<gene>
    <name evidence="2" type="primary">ORF34294</name>
</gene>
<feature type="compositionally biased region" description="Low complexity" evidence="1">
    <location>
        <begin position="127"/>
        <end position="136"/>
    </location>
</feature>
<proteinExistence type="predicted"/>
<protein>
    <submittedName>
        <fullName evidence="2">Uncharacterized protein</fullName>
    </submittedName>
</protein>
<feature type="non-terminal residue" evidence="2">
    <location>
        <position position="136"/>
    </location>
</feature>
<accession>A0A0B6YRG7</accession>
<organism evidence="2">
    <name type="scientific">Arion vulgaris</name>
    <dbReference type="NCBI Taxonomy" id="1028688"/>
    <lineage>
        <taxon>Eukaryota</taxon>
        <taxon>Metazoa</taxon>
        <taxon>Spiralia</taxon>
        <taxon>Lophotrochozoa</taxon>
        <taxon>Mollusca</taxon>
        <taxon>Gastropoda</taxon>
        <taxon>Heterobranchia</taxon>
        <taxon>Euthyneura</taxon>
        <taxon>Panpulmonata</taxon>
        <taxon>Eupulmonata</taxon>
        <taxon>Stylommatophora</taxon>
        <taxon>Helicina</taxon>
        <taxon>Arionoidea</taxon>
        <taxon>Arionidae</taxon>
        <taxon>Arion</taxon>
    </lineage>
</organism>
<name>A0A0B6YRG7_9EUPU</name>
<sequence>GYESSLDEVFEEYYEHTLSKELQDVSDPEIMVVTRTVETDLSSAPKQYNDQEVSSSSDHYQNIQNNKDLLESTGKDKSNSAEKLLIDMPLNANSVPTIYNISSQATSKLSSPELLPSSHDGNKIKSKTGSSSISET</sequence>
<dbReference type="AlphaFoldDB" id="A0A0B6YRG7"/>
<feature type="region of interest" description="Disordered" evidence="1">
    <location>
        <begin position="105"/>
        <end position="136"/>
    </location>
</feature>
<feature type="non-terminal residue" evidence="2">
    <location>
        <position position="1"/>
    </location>
</feature>
<feature type="compositionally biased region" description="Basic and acidic residues" evidence="1">
    <location>
        <begin position="68"/>
        <end position="77"/>
    </location>
</feature>